<keyword evidence="7 13" id="KW-0653">Protein transport</keyword>
<dbReference type="Pfam" id="PF02096">
    <property type="entry name" value="60KD_IMP"/>
    <property type="match status" value="1"/>
</dbReference>
<gene>
    <name evidence="13 17" type="primary">yidC</name>
    <name evidence="17" type="ORF">LZ536_02870</name>
</gene>
<keyword evidence="6 13" id="KW-0812">Transmembrane</keyword>
<keyword evidence="18" id="KW-1185">Reference proteome</keyword>
<evidence type="ECO:0000256" key="11">
    <source>
        <dbReference type="ARBA" id="ARBA00033245"/>
    </source>
</evidence>
<proteinExistence type="inferred from homology"/>
<dbReference type="Pfam" id="PF14849">
    <property type="entry name" value="YidC_periplas"/>
    <property type="match status" value="1"/>
</dbReference>
<accession>A0ABT0RJT6</accession>
<feature type="domain" description="Membrane insertase YidC N-terminal" evidence="16">
    <location>
        <begin position="72"/>
        <end position="343"/>
    </location>
</feature>
<comment type="subunit">
    <text evidence="13">Interacts with the Sec translocase complex via SecD. Specifically interacts with transmembrane segments of nascent integral membrane proteins during membrane integration.</text>
</comment>
<feature type="domain" description="Membrane insertase YidC/Oxa/ALB C-terminal" evidence="15">
    <location>
        <begin position="355"/>
        <end position="552"/>
    </location>
</feature>
<evidence type="ECO:0000313" key="18">
    <source>
        <dbReference type="Proteomes" id="UP001165363"/>
    </source>
</evidence>
<sequence length="566" mass="63021">MNEHRNMILAIVLSLLVLVGWSFVAERWFPTAQPQTQKVEDGKVKPLAPPSTSPAAPQALQARSAVIASTPRVRFQNSSISGSINLKGARIDDLVMLKHRITISKKSGPVPLLSPQGAKAASFVGFGWSGDGVAVPGPDTIWQANGSELAPGKPVALTWTNPAGLRFEIDLAVDDQYLFTVAQKVTNASPAPVALRPYLFASRAGRSHDVSSPTVHVGPIRVADGKADYEVSWQKVREAGPALNFSKSKGWIGFTDKYWLTALIPDGGTTNDFRHSDAGPYQADAAADQQVVQPGQTLQFKSQVFSGAKEKKALDGYENGGIELLSKSIDWGWFEWFMRPIFNLLNWLFKVTGNFGVAIICLTLIVRGLMFPIADRQFRSMAGMRRIQPKLKAIQERYKDDKVRLQQEMLNLYKQEKINPAAGCLPILLQIPVFYALYKVLMVSVEMRHQPFALWIHDLSAPDPATVLNLFGLLNFTPHGFLAIGVLPILLGVTMFIQFKLNPQQMDPVQQQMFSIMPWILMFVMAPFAAGLQLYWTVSNILTICQQWWLYKRYDLHYSDTHPVKT</sequence>
<dbReference type="NCBIfam" id="TIGR03593">
    <property type="entry name" value="yidC_nterm"/>
    <property type="match status" value="1"/>
</dbReference>
<comment type="similarity">
    <text evidence="2 13">Belongs to the OXA1/ALB3/YidC family. Type 1 subfamily.</text>
</comment>
<evidence type="ECO:0000256" key="12">
    <source>
        <dbReference type="ARBA" id="ARBA00033342"/>
    </source>
</evidence>
<reference evidence="17" key="1">
    <citation type="submission" date="2022-05" db="EMBL/GenBank/DDBJ databases">
        <authorList>
            <person name="Jo J.-H."/>
            <person name="Im W.-T."/>
        </authorList>
    </citation>
    <scope>NUCLEOTIDE SEQUENCE</scope>
    <source>
        <strain evidence="17">SE158</strain>
    </source>
</reference>
<comment type="caution">
    <text evidence="13">Lacks conserved residue(s) required for the propagation of feature annotation.</text>
</comment>
<dbReference type="InterPro" id="IPR038221">
    <property type="entry name" value="YidC_periplasmic_sf"/>
</dbReference>
<keyword evidence="8 13" id="KW-1133">Transmembrane helix</keyword>
<dbReference type="PANTHER" id="PTHR12428">
    <property type="entry name" value="OXA1"/>
    <property type="match status" value="1"/>
</dbReference>
<evidence type="ECO:0000256" key="14">
    <source>
        <dbReference type="SAM" id="MobiDB-lite"/>
    </source>
</evidence>
<feature type="region of interest" description="Disordered" evidence="14">
    <location>
        <begin position="35"/>
        <end position="58"/>
    </location>
</feature>
<feature type="transmembrane region" description="Helical" evidence="13">
    <location>
        <begin position="347"/>
        <end position="370"/>
    </location>
</feature>
<dbReference type="Proteomes" id="UP001165363">
    <property type="component" value="Unassembled WGS sequence"/>
</dbReference>
<dbReference type="HAMAP" id="MF_01810">
    <property type="entry name" value="YidC_type1"/>
    <property type="match status" value="1"/>
</dbReference>
<dbReference type="InterPro" id="IPR001708">
    <property type="entry name" value="YidC/ALB3/OXA1/COX18"/>
</dbReference>
<dbReference type="NCBIfam" id="NF002353">
    <property type="entry name" value="PRK01318.1-4"/>
    <property type="match status" value="1"/>
</dbReference>
<keyword evidence="5 13" id="KW-1003">Cell membrane</keyword>
<comment type="caution">
    <text evidence="17">The sequence shown here is derived from an EMBL/GenBank/DDBJ whole genome shotgun (WGS) entry which is preliminary data.</text>
</comment>
<dbReference type="PRINTS" id="PR00701">
    <property type="entry name" value="60KDINNERMP"/>
</dbReference>
<evidence type="ECO:0000256" key="7">
    <source>
        <dbReference type="ARBA" id="ARBA00022927"/>
    </source>
</evidence>
<dbReference type="InterPro" id="IPR019998">
    <property type="entry name" value="Membr_insert_YidC"/>
</dbReference>
<dbReference type="Gene3D" id="2.70.98.90">
    <property type="match status" value="1"/>
</dbReference>
<dbReference type="PANTHER" id="PTHR12428:SF65">
    <property type="entry name" value="CYTOCHROME C OXIDASE ASSEMBLY PROTEIN COX18, MITOCHONDRIAL"/>
    <property type="match status" value="1"/>
</dbReference>
<name>A0ABT0RJT6_9SPHN</name>
<dbReference type="InterPro" id="IPR047196">
    <property type="entry name" value="YidC_ALB_C"/>
</dbReference>
<dbReference type="CDD" id="cd20070">
    <property type="entry name" value="5TM_YidC_Alb3"/>
    <property type="match status" value="1"/>
</dbReference>
<keyword evidence="4 13" id="KW-0813">Transport</keyword>
<dbReference type="NCBIfam" id="TIGR03592">
    <property type="entry name" value="yidC_oxa1_cterm"/>
    <property type="match status" value="1"/>
</dbReference>
<dbReference type="CDD" id="cd19961">
    <property type="entry name" value="EcYidC-like_peri"/>
    <property type="match status" value="1"/>
</dbReference>
<protein>
    <recommendedName>
        <fullName evidence="3 13">Membrane protein insertase YidC</fullName>
    </recommendedName>
    <alternativeName>
        <fullName evidence="12 13">Foldase YidC</fullName>
    </alternativeName>
    <alternativeName>
        <fullName evidence="11 13">Membrane integrase YidC</fullName>
    </alternativeName>
    <alternativeName>
        <fullName evidence="13">Membrane protein YidC</fullName>
    </alternativeName>
</protein>
<evidence type="ECO:0000256" key="8">
    <source>
        <dbReference type="ARBA" id="ARBA00022989"/>
    </source>
</evidence>
<feature type="transmembrane region" description="Helical" evidence="13">
    <location>
        <begin position="513"/>
        <end position="536"/>
    </location>
</feature>
<evidence type="ECO:0000256" key="6">
    <source>
        <dbReference type="ARBA" id="ARBA00022692"/>
    </source>
</evidence>
<keyword evidence="10 13" id="KW-0143">Chaperone</keyword>
<dbReference type="PRINTS" id="PR01900">
    <property type="entry name" value="YIDCPROTEIN"/>
</dbReference>
<evidence type="ECO:0000256" key="9">
    <source>
        <dbReference type="ARBA" id="ARBA00023136"/>
    </source>
</evidence>
<dbReference type="InterPro" id="IPR028053">
    <property type="entry name" value="Membr_insert_YidC_N"/>
</dbReference>
<dbReference type="EMBL" id="JAMGBD010000001">
    <property type="protein sequence ID" value="MCL6682843.1"/>
    <property type="molecule type" value="Genomic_DNA"/>
</dbReference>
<evidence type="ECO:0000259" key="15">
    <source>
        <dbReference type="Pfam" id="PF02096"/>
    </source>
</evidence>
<organism evidence="17 18">
    <name type="scientific">Sphingomonas alba</name>
    <dbReference type="NCBI Taxonomy" id="2908208"/>
    <lineage>
        <taxon>Bacteria</taxon>
        <taxon>Pseudomonadati</taxon>
        <taxon>Pseudomonadota</taxon>
        <taxon>Alphaproteobacteria</taxon>
        <taxon>Sphingomonadales</taxon>
        <taxon>Sphingomonadaceae</taxon>
        <taxon>Sphingomonas</taxon>
    </lineage>
</organism>
<evidence type="ECO:0000256" key="10">
    <source>
        <dbReference type="ARBA" id="ARBA00023186"/>
    </source>
</evidence>
<evidence type="ECO:0000256" key="13">
    <source>
        <dbReference type="HAMAP-Rule" id="MF_01810"/>
    </source>
</evidence>
<evidence type="ECO:0000256" key="4">
    <source>
        <dbReference type="ARBA" id="ARBA00022448"/>
    </source>
</evidence>
<dbReference type="RefSeq" id="WP_249846788.1">
    <property type="nucleotide sequence ID" value="NZ_JAMGBD010000001.1"/>
</dbReference>
<comment type="function">
    <text evidence="13">Required for the insertion and/or proper folding and/or complex formation of integral membrane proteins into the membrane. Involved in integration of membrane proteins that insert both dependently and independently of the Sec translocase complex, as well as at least some lipoproteins. Aids folding of multispanning membrane proteins.</text>
</comment>
<comment type="subcellular location">
    <subcellularLocation>
        <location evidence="1">Cell inner membrane</location>
        <topology evidence="1">Multi-pass membrane protein</topology>
    </subcellularLocation>
    <subcellularLocation>
        <location evidence="13">Cell membrane</location>
        <topology evidence="13">Multi-pass membrane protein</topology>
    </subcellularLocation>
</comment>
<evidence type="ECO:0000256" key="3">
    <source>
        <dbReference type="ARBA" id="ARBA00015325"/>
    </source>
</evidence>
<feature type="transmembrane region" description="Helical" evidence="13">
    <location>
        <begin position="480"/>
        <end position="501"/>
    </location>
</feature>
<evidence type="ECO:0000256" key="1">
    <source>
        <dbReference type="ARBA" id="ARBA00004429"/>
    </source>
</evidence>
<keyword evidence="9 13" id="KW-0472">Membrane</keyword>
<evidence type="ECO:0000256" key="2">
    <source>
        <dbReference type="ARBA" id="ARBA00010527"/>
    </source>
</evidence>
<dbReference type="InterPro" id="IPR028055">
    <property type="entry name" value="YidC/Oxa/ALB_C"/>
</dbReference>
<evidence type="ECO:0000259" key="16">
    <source>
        <dbReference type="Pfam" id="PF14849"/>
    </source>
</evidence>
<evidence type="ECO:0000313" key="17">
    <source>
        <dbReference type="EMBL" id="MCL6682843.1"/>
    </source>
</evidence>
<evidence type="ECO:0000256" key="5">
    <source>
        <dbReference type="ARBA" id="ARBA00022475"/>
    </source>
</evidence>